<feature type="signal peptide" evidence="1">
    <location>
        <begin position="1"/>
        <end position="19"/>
    </location>
</feature>
<dbReference type="RefSeq" id="WP_345246302.1">
    <property type="nucleotide sequence ID" value="NZ_BAABHD010000071.1"/>
</dbReference>
<accession>A0ABP8NAS4</accession>
<dbReference type="Gene3D" id="3.40.710.10">
    <property type="entry name" value="DD-peptidase/beta-lactamase superfamily"/>
    <property type="match status" value="1"/>
</dbReference>
<dbReference type="InterPro" id="IPR012338">
    <property type="entry name" value="Beta-lactam/transpept-like"/>
</dbReference>
<dbReference type="PROSITE" id="PS51257">
    <property type="entry name" value="PROKAR_LIPOPROTEIN"/>
    <property type="match status" value="1"/>
</dbReference>
<keyword evidence="4" id="KW-1185">Reference proteome</keyword>
<dbReference type="PANTHER" id="PTHR46825:SF7">
    <property type="entry name" value="D-ALANYL-D-ALANINE CARBOXYPEPTIDASE"/>
    <property type="match status" value="1"/>
</dbReference>
<sequence length="383" mass="42045">MKQVHAFVGYALIMSSLLACDTDVPAPVAPADNRADYSLHPKHSFYQGELEKYRQQHEAPGAIMLVKTPTHGLWIGATGKSNLEHQTPMRGDERIRVGSITKTLVATLVLKLTEQGKLKLDDKLSQWLPQTAGTIPQAGQITIRHLLTHTSGVLNTGSDNIPFQLALINRPQDADMTQPEKILQRFIYEKPLYGEPGNVYRYSNTGYLLLGMIIEKASGKSLKDSMQEGILAPAGMTDSYLEKRNDPRVARSYFDLYGDGRLLDVSDWERAYDDGGAPGGLITTVSDVLKFSDALFGGKLLSAASLEEMKSSVRLPSCPNGDCEYGFGMETWNLPLATGYGHNGGVIGIDANWLYFPARQATVVLFMNKGIPANKGIIERVLQ</sequence>
<organism evidence="3 4">
    <name type="scientific">Nibrella saemangeumensis</name>
    <dbReference type="NCBI Taxonomy" id="1084526"/>
    <lineage>
        <taxon>Bacteria</taxon>
        <taxon>Pseudomonadati</taxon>
        <taxon>Bacteroidota</taxon>
        <taxon>Cytophagia</taxon>
        <taxon>Cytophagales</taxon>
        <taxon>Spirosomataceae</taxon>
        <taxon>Nibrella</taxon>
    </lineage>
</organism>
<evidence type="ECO:0000313" key="3">
    <source>
        <dbReference type="EMBL" id="GAA4462760.1"/>
    </source>
</evidence>
<keyword evidence="1" id="KW-0732">Signal</keyword>
<gene>
    <name evidence="3" type="ORF">GCM10023189_39860</name>
</gene>
<dbReference type="PANTHER" id="PTHR46825">
    <property type="entry name" value="D-ALANYL-D-ALANINE-CARBOXYPEPTIDASE/ENDOPEPTIDASE AMPH"/>
    <property type="match status" value="1"/>
</dbReference>
<feature type="chain" id="PRO_5045162010" description="Beta-lactamase-related domain-containing protein" evidence="1">
    <location>
        <begin position="20"/>
        <end position="383"/>
    </location>
</feature>
<name>A0ABP8NAS4_9BACT</name>
<comment type="caution">
    <text evidence="3">The sequence shown here is derived from an EMBL/GenBank/DDBJ whole genome shotgun (WGS) entry which is preliminary data.</text>
</comment>
<feature type="domain" description="Beta-lactamase-related" evidence="2">
    <location>
        <begin position="51"/>
        <end position="372"/>
    </location>
</feature>
<dbReference type="EMBL" id="BAABHD010000071">
    <property type="protein sequence ID" value="GAA4462760.1"/>
    <property type="molecule type" value="Genomic_DNA"/>
</dbReference>
<dbReference type="Pfam" id="PF00144">
    <property type="entry name" value="Beta-lactamase"/>
    <property type="match status" value="1"/>
</dbReference>
<dbReference type="SUPFAM" id="SSF56601">
    <property type="entry name" value="beta-lactamase/transpeptidase-like"/>
    <property type="match status" value="1"/>
</dbReference>
<evidence type="ECO:0000259" key="2">
    <source>
        <dbReference type="Pfam" id="PF00144"/>
    </source>
</evidence>
<reference evidence="4" key="1">
    <citation type="journal article" date="2019" name="Int. J. Syst. Evol. Microbiol.">
        <title>The Global Catalogue of Microorganisms (GCM) 10K type strain sequencing project: providing services to taxonomists for standard genome sequencing and annotation.</title>
        <authorList>
            <consortium name="The Broad Institute Genomics Platform"/>
            <consortium name="The Broad Institute Genome Sequencing Center for Infectious Disease"/>
            <person name="Wu L."/>
            <person name="Ma J."/>
        </authorList>
    </citation>
    <scope>NUCLEOTIDE SEQUENCE [LARGE SCALE GENOMIC DNA]</scope>
    <source>
        <strain evidence="4">JCM 17927</strain>
    </source>
</reference>
<evidence type="ECO:0000256" key="1">
    <source>
        <dbReference type="SAM" id="SignalP"/>
    </source>
</evidence>
<dbReference type="InterPro" id="IPR001466">
    <property type="entry name" value="Beta-lactam-related"/>
</dbReference>
<dbReference type="InterPro" id="IPR050491">
    <property type="entry name" value="AmpC-like"/>
</dbReference>
<evidence type="ECO:0000313" key="4">
    <source>
        <dbReference type="Proteomes" id="UP001501175"/>
    </source>
</evidence>
<proteinExistence type="predicted"/>
<dbReference type="Proteomes" id="UP001501175">
    <property type="component" value="Unassembled WGS sequence"/>
</dbReference>
<protein>
    <recommendedName>
        <fullName evidence="2">Beta-lactamase-related domain-containing protein</fullName>
    </recommendedName>
</protein>